<dbReference type="InterPro" id="IPR032719">
    <property type="entry name" value="WbsX"/>
</dbReference>
<dbReference type="Gene3D" id="3.20.20.80">
    <property type="entry name" value="Glycosidases"/>
    <property type="match status" value="1"/>
</dbReference>
<proteinExistence type="predicted"/>
<comment type="caution">
    <text evidence="1">The sequence shown here is derived from an EMBL/GenBank/DDBJ whole genome shotgun (WGS) entry which is preliminary data.</text>
</comment>
<evidence type="ECO:0000313" key="1">
    <source>
        <dbReference type="EMBL" id="RGE46046.1"/>
    </source>
</evidence>
<reference evidence="1 2" key="1">
    <citation type="submission" date="2018-08" db="EMBL/GenBank/DDBJ databases">
        <title>Comamonas testosteroni strain SWCO2.</title>
        <authorList>
            <person name="Jiang N."/>
            <person name="Zhang X.Z."/>
        </authorList>
    </citation>
    <scope>NUCLEOTIDE SEQUENCE [LARGE SCALE GENOMIC DNA]</scope>
    <source>
        <strain evidence="1 2">SWCO2</strain>
    </source>
</reference>
<name>A0A373FPJ2_COMTE</name>
<protein>
    <submittedName>
        <fullName evidence="1">Lipopolysaccharide biosynthesis protein</fullName>
    </submittedName>
</protein>
<evidence type="ECO:0000313" key="2">
    <source>
        <dbReference type="Proteomes" id="UP000261948"/>
    </source>
</evidence>
<dbReference type="AlphaFoldDB" id="A0A373FPJ2"/>
<dbReference type="Pfam" id="PF14307">
    <property type="entry name" value="Glyco_tran_WbsX"/>
    <property type="match status" value="1"/>
</dbReference>
<sequence>MNNKIISIAYYLGQFHPNHLNDEFWGAGFTEWHNVAKARPLFPGHNQPILPGNLGFYDLRNKETLLEQFDLAQRFGVDCFCHWHYWFEGQRILNGPFDSMIKIKENGPALMLGWANESWTGIWHGMSNKILLEQKYNRQELDEHARLLANYFNQERYLKLENKSPFLIYKPNLIPDSKNYLEELRERVKIHGGGDIYLIATWGPGAKERVNNPEELGYDAVVANNVGAYISNDLLRKAYLSYWSFRKKVGLGPEVRKYQSTVETLKAAHESVQGVVHSTVVTGWDNTPRSGRRGLVLNGFDKKGFQHAIKIAMELENKNNLKLLFVKSWNEWAEGNMMEPIFREDWSVGATFRNSIDD</sequence>
<dbReference type="Proteomes" id="UP000261948">
    <property type="component" value="Unassembled WGS sequence"/>
</dbReference>
<dbReference type="EMBL" id="QURR01000005">
    <property type="protein sequence ID" value="RGE46046.1"/>
    <property type="molecule type" value="Genomic_DNA"/>
</dbReference>
<dbReference type="OrthoDB" id="9816564at2"/>
<dbReference type="PANTHER" id="PTHR41244:SF1">
    <property type="entry name" value="GLYCOSYLTRANSFERASE"/>
    <property type="match status" value="1"/>
</dbReference>
<accession>A0A373FPJ2</accession>
<keyword evidence="2" id="KW-1185">Reference proteome</keyword>
<dbReference type="CDD" id="cd11579">
    <property type="entry name" value="Glyco_tran_WbsX"/>
    <property type="match status" value="1"/>
</dbReference>
<organism evidence="1 2">
    <name type="scientific">Comamonas testosteroni</name>
    <name type="common">Pseudomonas testosteroni</name>
    <dbReference type="NCBI Taxonomy" id="285"/>
    <lineage>
        <taxon>Bacteria</taxon>
        <taxon>Pseudomonadati</taxon>
        <taxon>Pseudomonadota</taxon>
        <taxon>Betaproteobacteria</taxon>
        <taxon>Burkholderiales</taxon>
        <taxon>Comamonadaceae</taxon>
        <taxon>Comamonas</taxon>
    </lineage>
</organism>
<gene>
    <name evidence="1" type="ORF">DZC30_06075</name>
</gene>
<dbReference type="PANTHER" id="PTHR41244">
    <property type="entry name" value="RHAMNAN SYNTHESIS F"/>
    <property type="match status" value="1"/>
</dbReference>